<dbReference type="AlphaFoldDB" id="F6YNZ8"/>
<keyword evidence="2 5" id="KW-0812">Transmembrane</keyword>
<dbReference type="HOGENOM" id="CLU_1677228_0_0_1"/>
<reference evidence="6" key="2">
    <citation type="journal article" date="2008" name="Genome Biol.">
        <title>Improved genome assembly and evidence-based global gene model set for the chordate Ciona intestinalis: new insight into intron and operon populations.</title>
        <authorList>
            <person name="Satou Y."/>
            <person name="Mineta K."/>
            <person name="Ogasawara M."/>
            <person name="Sasakura Y."/>
            <person name="Shoguchi E."/>
            <person name="Ueno K."/>
            <person name="Yamada L."/>
            <person name="Matsumoto J."/>
            <person name="Wasserscheid J."/>
            <person name="Dewar K."/>
            <person name="Wiley G.B."/>
            <person name="Macmil S.L."/>
            <person name="Roe B.A."/>
            <person name="Zeller R.W."/>
            <person name="Hastings K.E."/>
            <person name="Lemaire P."/>
            <person name="Lindquist E."/>
            <person name="Endo T."/>
            <person name="Hotta K."/>
            <person name="Inaba K."/>
        </authorList>
    </citation>
    <scope>NUCLEOTIDE SEQUENCE [LARGE SCALE GENOMIC DNA]</scope>
    <source>
        <strain evidence="6">wild type</strain>
    </source>
</reference>
<dbReference type="TCDB" id="1.H.1.6.1">
    <property type="family name" value="the claudin tight junction (claudin1) family"/>
</dbReference>
<proteinExistence type="predicted"/>
<reference evidence="7" key="1">
    <citation type="journal article" date="2002" name="Science">
        <title>The draft genome of Ciona intestinalis: insights into chordate and vertebrate origins.</title>
        <authorList>
            <person name="Dehal P."/>
            <person name="Satou Y."/>
            <person name="Campbell R.K."/>
            <person name="Chapman J."/>
            <person name="Degnan B."/>
            <person name="De Tomaso A."/>
            <person name="Davidson B."/>
            <person name="Di Gregorio A."/>
            <person name="Gelpke M."/>
            <person name="Goodstein D.M."/>
            <person name="Harafuji N."/>
            <person name="Hastings K.E."/>
            <person name="Ho I."/>
            <person name="Hotta K."/>
            <person name="Huang W."/>
            <person name="Kawashima T."/>
            <person name="Lemaire P."/>
            <person name="Martinez D."/>
            <person name="Meinertzhagen I.A."/>
            <person name="Necula S."/>
            <person name="Nonaka M."/>
            <person name="Putnam N."/>
            <person name="Rash S."/>
            <person name="Saiga H."/>
            <person name="Satake M."/>
            <person name="Terry A."/>
            <person name="Yamada L."/>
            <person name="Wang H.G."/>
            <person name="Awazu S."/>
            <person name="Azumi K."/>
            <person name="Boore J."/>
            <person name="Branno M."/>
            <person name="Chin-Bow S."/>
            <person name="DeSantis R."/>
            <person name="Doyle S."/>
            <person name="Francino P."/>
            <person name="Keys D.N."/>
            <person name="Haga S."/>
            <person name="Hayashi H."/>
            <person name="Hino K."/>
            <person name="Imai K.S."/>
            <person name="Inaba K."/>
            <person name="Kano S."/>
            <person name="Kobayashi K."/>
            <person name="Kobayashi M."/>
            <person name="Lee B.I."/>
            <person name="Makabe K.W."/>
            <person name="Manohar C."/>
            <person name="Matassi G."/>
            <person name="Medina M."/>
            <person name="Mochizuki Y."/>
            <person name="Mount S."/>
            <person name="Morishita T."/>
            <person name="Miura S."/>
            <person name="Nakayama A."/>
            <person name="Nishizaka S."/>
            <person name="Nomoto H."/>
            <person name="Ohta F."/>
            <person name="Oishi K."/>
            <person name="Rigoutsos I."/>
            <person name="Sano M."/>
            <person name="Sasaki A."/>
            <person name="Sasakura Y."/>
            <person name="Shoguchi E."/>
            <person name="Shin-i T."/>
            <person name="Spagnuolo A."/>
            <person name="Stainier D."/>
            <person name="Suzuki M.M."/>
            <person name="Tassy O."/>
            <person name="Takatori N."/>
            <person name="Tokuoka M."/>
            <person name="Yagi K."/>
            <person name="Yoshizaki F."/>
            <person name="Wada S."/>
            <person name="Zhang C."/>
            <person name="Hyatt P.D."/>
            <person name="Larimer F."/>
            <person name="Detter C."/>
            <person name="Doggett N."/>
            <person name="Glavina T."/>
            <person name="Hawkins T."/>
            <person name="Richardson P."/>
            <person name="Lucas S."/>
            <person name="Kohara Y."/>
            <person name="Levine M."/>
            <person name="Satoh N."/>
            <person name="Rokhsar D.S."/>
        </authorList>
    </citation>
    <scope>NUCLEOTIDE SEQUENCE [LARGE SCALE GENOMIC DNA]</scope>
</reference>
<dbReference type="PANTHER" id="PTHR10671">
    <property type="entry name" value="EPITHELIAL MEMBRANE PROTEIN-RELATED"/>
    <property type="match status" value="1"/>
</dbReference>
<evidence type="ECO:0000313" key="6">
    <source>
        <dbReference type="Ensembl" id="ENSCINP00000023405.2"/>
    </source>
</evidence>
<dbReference type="RefSeq" id="XP_002123043.1">
    <property type="nucleotide sequence ID" value="XM_002123007.5"/>
</dbReference>
<dbReference type="PANTHER" id="PTHR10671:SF108">
    <property type="entry name" value="CLAUDIN FAMILY PROTEIN-RELATED"/>
    <property type="match status" value="1"/>
</dbReference>
<keyword evidence="3 5" id="KW-1133">Transmembrane helix</keyword>
<dbReference type="GO" id="GO:0005886">
    <property type="term" value="C:plasma membrane"/>
    <property type="evidence" value="ECO:0000318"/>
    <property type="project" value="GO_Central"/>
</dbReference>
<keyword evidence="4 5" id="KW-0472">Membrane</keyword>
<keyword evidence="7" id="KW-1185">Reference proteome</keyword>
<accession>A0A1W2W8D4</accession>
<evidence type="ECO:0000256" key="4">
    <source>
        <dbReference type="ARBA" id="ARBA00023136"/>
    </source>
</evidence>
<dbReference type="Proteomes" id="UP000008144">
    <property type="component" value="Chromosome 1"/>
</dbReference>
<feature type="transmembrane region" description="Helical" evidence="5">
    <location>
        <begin position="93"/>
        <end position="119"/>
    </location>
</feature>
<feature type="transmembrane region" description="Helical" evidence="5">
    <location>
        <begin position="7"/>
        <end position="32"/>
    </location>
</feature>
<evidence type="ECO:0000313" key="7">
    <source>
        <dbReference type="Proteomes" id="UP000008144"/>
    </source>
</evidence>
<dbReference type="EMBL" id="EAAA01000337">
    <property type="status" value="NOT_ANNOTATED_CDS"/>
    <property type="molecule type" value="Genomic_DNA"/>
</dbReference>
<name>F6YNZ8_CIOIN</name>
<evidence type="ECO:0000256" key="1">
    <source>
        <dbReference type="ARBA" id="ARBA00004141"/>
    </source>
</evidence>
<evidence type="ECO:0000256" key="5">
    <source>
        <dbReference type="SAM" id="Phobius"/>
    </source>
</evidence>
<reference evidence="6" key="3">
    <citation type="submission" date="2025-08" db="UniProtKB">
        <authorList>
            <consortium name="Ensembl"/>
        </authorList>
    </citation>
    <scope>IDENTIFICATION</scope>
</reference>
<feature type="transmembrane region" description="Helical" evidence="5">
    <location>
        <begin position="131"/>
        <end position="152"/>
    </location>
</feature>
<evidence type="ECO:0000256" key="3">
    <source>
        <dbReference type="ARBA" id="ARBA00022989"/>
    </source>
</evidence>
<evidence type="ECO:0000256" key="2">
    <source>
        <dbReference type="ARBA" id="ARBA00022692"/>
    </source>
</evidence>
<organism evidence="6 7">
    <name type="scientific">Ciona intestinalis</name>
    <name type="common">Transparent sea squirt</name>
    <name type="synonym">Ascidia intestinalis</name>
    <dbReference type="NCBI Taxonomy" id="7719"/>
    <lineage>
        <taxon>Eukaryota</taxon>
        <taxon>Metazoa</taxon>
        <taxon>Chordata</taxon>
        <taxon>Tunicata</taxon>
        <taxon>Ascidiacea</taxon>
        <taxon>Phlebobranchia</taxon>
        <taxon>Cionidae</taxon>
        <taxon>Ciona</taxon>
    </lineage>
</organism>
<sequence>MTRNLLIASIVNMSLGGLFILIGFVTPAWVIFTDGSVGLLGACTYSRCASYISRPAKLSAALALLVLSFIMEFVGVILVGVGCGCSGPKKNLILGGSVLSIVSAFFAVVGLGVAVSYFFSVFSTVTLGYSFGMTLLAVILAVVAGTLGIKAYKTFEN</sequence>
<accession>F6YNZ8</accession>
<dbReference type="InterPro" id="IPR050579">
    <property type="entry name" value="PMP-22/EMP/MP20-like"/>
</dbReference>
<dbReference type="KEGG" id="cin:100175559"/>
<dbReference type="Ensembl" id="ENSCINT00000023651.2">
    <property type="protein sequence ID" value="ENSCINP00000023405.2"/>
    <property type="gene ID" value="ENSCING00000017995.1"/>
</dbReference>
<dbReference type="Gene3D" id="1.20.140.150">
    <property type="match status" value="1"/>
</dbReference>
<dbReference type="GeneID" id="100175559"/>
<dbReference type="GeneTree" id="ENSGT00940000180766"/>
<feature type="transmembrane region" description="Helical" evidence="5">
    <location>
        <begin position="60"/>
        <end position="81"/>
    </location>
</feature>
<reference evidence="6" key="4">
    <citation type="submission" date="2025-09" db="UniProtKB">
        <authorList>
            <consortium name="Ensembl"/>
        </authorList>
    </citation>
    <scope>IDENTIFICATION</scope>
</reference>
<protein>
    <submittedName>
        <fullName evidence="6">Uncharacterized LOC100175559</fullName>
    </submittedName>
</protein>
<gene>
    <name evidence="6" type="primary">LOC100175559</name>
</gene>
<comment type="subcellular location">
    <subcellularLocation>
        <location evidence="1">Membrane</location>
        <topology evidence="1">Multi-pass membrane protein</topology>
    </subcellularLocation>
</comment>
<dbReference type="InParanoid" id="F6YNZ8"/>